<evidence type="ECO:0000313" key="2">
    <source>
        <dbReference type="Proteomes" id="UP001153331"/>
    </source>
</evidence>
<comment type="caution">
    <text evidence="1">The sequence shown here is derived from an EMBL/GenBank/DDBJ whole genome shotgun (WGS) entry which is preliminary data.</text>
</comment>
<keyword evidence="2" id="KW-1185">Reference proteome</keyword>
<proteinExistence type="predicted"/>
<name>A0ACC2INI6_9PLEO</name>
<protein>
    <submittedName>
        <fullName evidence="1">Uncharacterized protein</fullName>
    </submittedName>
</protein>
<gene>
    <name evidence="1" type="ORF">OPT61_g1898</name>
</gene>
<reference evidence="1" key="1">
    <citation type="submission" date="2022-11" db="EMBL/GenBank/DDBJ databases">
        <title>Genome Sequence of Boeremia exigua.</title>
        <authorList>
            <person name="Buettner E."/>
        </authorList>
    </citation>
    <scope>NUCLEOTIDE SEQUENCE</scope>
    <source>
        <strain evidence="1">CU02</strain>
    </source>
</reference>
<evidence type="ECO:0000313" key="1">
    <source>
        <dbReference type="EMBL" id="KAJ8116755.1"/>
    </source>
</evidence>
<dbReference type="EMBL" id="JAPHNI010000080">
    <property type="protein sequence ID" value="KAJ8116755.1"/>
    <property type="molecule type" value="Genomic_DNA"/>
</dbReference>
<sequence>MAELNSTKLNAESHLLLDQPLLRMPYELSRRNFKNAQRLIEHSTTSLTSTLSSATKSASKTDDPAQALDSLDAMISKMQGLKRKLSNLQEEEAKLHKAAKARLQHLQDLHDVQSLVDVKYDEWSRVRLSRLLVDYLLREGYAASAACLAQSKGIEDLVDVDAFVSCHKIERSLREGMTTSLALDWCKEHSKELKKGGSLLEFELRLQQYIEMVRQGHESGVSSLDGEFGREGVSLGGGGGEQKLTEARAHAKKYLSTSGDFDLIRRAAGLLAYRPWDEVEPYAVRATCLSAFNMIANSYNRLVAPFSQTTLTQVQTQTQTLSVAPTATITQIRTVTETATATTTLLKDPVVVGPLPGWFPATTRGAALVGSGAYGSAGDGGGEIECALKEHPRIRTRRHEPRPRHQPARRSDAVWLLRCGDRRRMLAQHKHGLAALFIELLEQDQRPLVEAQTALLVAVDNVECVLAPVGGDVVFFQRYREDFVAGVVDRDAEGFEDFDLWVGGGGLLGGGGGLHIGAGERERGGSDGAVGLEFTKSTFARCEPDSAGRVVHTNHMLEAHPGEVDTVWLKDSLVRVETMRANAAALGEEPGWDAVAPLFEDEQNAPTAICRTQAEDMASATLFNIVMDLKSRKAVVRLGRPTEPDEVINLEL</sequence>
<accession>A0ACC2INI6</accession>
<dbReference type="Proteomes" id="UP001153331">
    <property type="component" value="Unassembled WGS sequence"/>
</dbReference>
<organism evidence="1 2">
    <name type="scientific">Boeremia exigua</name>
    <dbReference type="NCBI Taxonomy" id="749465"/>
    <lineage>
        <taxon>Eukaryota</taxon>
        <taxon>Fungi</taxon>
        <taxon>Dikarya</taxon>
        <taxon>Ascomycota</taxon>
        <taxon>Pezizomycotina</taxon>
        <taxon>Dothideomycetes</taxon>
        <taxon>Pleosporomycetidae</taxon>
        <taxon>Pleosporales</taxon>
        <taxon>Pleosporineae</taxon>
        <taxon>Didymellaceae</taxon>
        <taxon>Boeremia</taxon>
    </lineage>
</organism>